<dbReference type="Pfam" id="PF05528">
    <property type="entry name" value="Acc5b_avian_CoV"/>
    <property type="match status" value="1"/>
</dbReference>
<organism evidence="1">
    <name type="scientific">Infectious bronchitis virus</name>
    <dbReference type="NCBI Taxonomy" id="11120"/>
    <lineage>
        <taxon>Viruses</taxon>
        <taxon>Riboviria</taxon>
        <taxon>Orthornavirae</taxon>
        <taxon>Pisuviricota</taxon>
        <taxon>Pisoniviricetes</taxon>
        <taxon>Nidovirales</taxon>
        <taxon>Cornidovirineae</taxon>
        <taxon>Coronaviridae</taxon>
        <taxon>Orthocoronavirinae</taxon>
        <taxon>Gammacoronavirus</taxon>
        <taxon>Igacovirus</taxon>
        <taxon>Gammacoronavirus galli</taxon>
        <taxon>Avian coronavirus</taxon>
    </lineage>
</organism>
<gene>
    <name evidence="1" type="primary">5b</name>
</gene>
<dbReference type="EMBL" id="DQ490212">
    <property type="protein sequence ID" value="ABF61521.1"/>
    <property type="molecule type" value="Genomic_RNA"/>
</dbReference>
<proteinExistence type="predicted"/>
<accession>A4ZCP4</accession>
<protein>
    <submittedName>
        <fullName evidence="1">5b protein</fullName>
    </submittedName>
</protein>
<sequence length="81" mass="9167">MSNPFASCGARKVRFRLTHSGKDYIPFVNLDGTIECCKDCAVLAFRNKLCPKHQSFNFIKSCLPENQNLTPQLPSLSCQRM</sequence>
<dbReference type="InterPro" id="IPR008458">
    <property type="entry name" value="Acc_prot_5b_avian_CoV"/>
</dbReference>
<evidence type="ECO:0000313" key="1">
    <source>
        <dbReference type="EMBL" id="ABF61521.1"/>
    </source>
</evidence>
<name>A4ZCP4_9GAMC</name>
<reference evidence="1" key="1">
    <citation type="journal article" date="2008" name="J. Virol.">
        <title>Infectious bronchitis viruses with a novel genomic organization.</title>
        <authorList>
            <person name="Mardani K."/>
            <person name="Noormohammadi A.H."/>
            <person name="Hooper P."/>
            <person name="Ignjatovic J."/>
            <person name="Browning G.F."/>
        </authorList>
    </citation>
    <scope>NUCLEOTIDE SEQUENCE</scope>
    <source>
        <strain evidence="1">Q3-88</strain>
    </source>
</reference>